<evidence type="ECO:0000313" key="2">
    <source>
        <dbReference type="Proteomes" id="UP000000763"/>
    </source>
</evidence>
<dbReference type="KEGG" id="dosa:Os05g0143400"/>
<sequence>MSSWEDDDSAAAAAAAAAASTDVELLKRAWRNEKASPEILRFDSPLVSRVREQIQLLVGFPLLPFPSILDSCPIRRVLAQIVPEFLSTVM</sequence>
<dbReference type="Gene3D" id="1.20.58.1030">
    <property type="match status" value="1"/>
</dbReference>
<protein>
    <submittedName>
        <fullName evidence="1">Os05g0143400 protein</fullName>
    </submittedName>
</protein>
<gene>
    <name evidence="1" type="ordered locus">Os05g0143400</name>
</gene>
<name>Q0DKU3_ORYSJ</name>
<dbReference type="SUPFAM" id="SSF158573">
    <property type="entry name" value="GINS helical bundle-like"/>
    <property type="match status" value="1"/>
</dbReference>
<dbReference type="AlphaFoldDB" id="Q0DKU3"/>
<dbReference type="Proteomes" id="UP000000763">
    <property type="component" value="Chromosome 5"/>
</dbReference>
<reference evidence="2" key="2">
    <citation type="journal article" date="2008" name="Nucleic Acids Res.">
        <title>The rice annotation project database (RAP-DB): 2008 update.</title>
        <authorList>
            <consortium name="The rice annotation project (RAP)"/>
        </authorList>
    </citation>
    <scope>GENOME REANNOTATION</scope>
    <source>
        <strain evidence="2">cv. Nipponbare</strain>
    </source>
</reference>
<proteinExistence type="predicted"/>
<dbReference type="InterPro" id="IPR036224">
    <property type="entry name" value="GINS_bundle-like_dom_sf"/>
</dbReference>
<organism evidence="1 2">
    <name type="scientific">Oryza sativa subsp. japonica</name>
    <name type="common">Rice</name>
    <dbReference type="NCBI Taxonomy" id="39947"/>
    <lineage>
        <taxon>Eukaryota</taxon>
        <taxon>Viridiplantae</taxon>
        <taxon>Streptophyta</taxon>
        <taxon>Embryophyta</taxon>
        <taxon>Tracheophyta</taxon>
        <taxon>Spermatophyta</taxon>
        <taxon>Magnoliopsida</taxon>
        <taxon>Liliopsida</taxon>
        <taxon>Poales</taxon>
        <taxon>Poaceae</taxon>
        <taxon>BOP clade</taxon>
        <taxon>Oryzoideae</taxon>
        <taxon>Oryzeae</taxon>
        <taxon>Oryzinae</taxon>
        <taxon>Oryza</taxon>
        <taxon>Oryza sativa</taxon>
    </lineage>
</organism>
<dbReference type="EMBL" id="AP008211">
    <property type="protein sequence ID" value="BAF16530.2"/>
    <property type="molecule type" value="Genomic_DNA"/>
</dbReference>
<reference evidence="1 2" key="1">
    <citation type="journal article" date="2005" name="Nature">
        <title>The map-based sequence of the rice genome.</title>
        <authorList>
            <consortium name="International rice genome sequencing project (IRGSP)"/>
            <person name="Matsumoto T."/>
            <person name="Wu J."/>
            <person name="Kanamori H."/>
            <person name="Katayose Y."/>
            <person name="Fujisawa M."/>
            <person name="Namiki N."/>
            <person name="Mizuno H."/>
            <person name="Yamamoto K."/>
            <person name="Antonio B.A."/>
            <person name="Baba T."/>
            <person name="Sakata K."/>
            <person name="Nagamura Y."/>
            <person name="Aoki H."/>
            <person name="Arikawa K."/>
            <person name="Arita K."/>
            <person name="Bito T."/>
            <person name="Chiden Y."/>
            <person name="Fujitsuka N."/>
            <person name="Fukunaka R."/>
            <person name="Hamada M."/>
            <person name="Harada C."/>
            <person name="Hayashi A."/>
            <person name="Hijishita S."/>
            <person name="Honda M."/>
            <person name="Hosokawa S."/>
            <person name="Ichikawa Y."/>
            <person name="Idonuma A."/>
            <person name="Iijima M."/>
            <person name="Ikeda M."/>
            <person name="Ikeno M."/>
            <person name="Ito K."/>
            <person name="Ito S."/>
            <person name="Ito T."/>
            <person name="Ito Y."/>
            <person name="Ito Y."/>
            <person name="Iwabuchi A."/>
            <person name="Kamiya K."/>
            <person name="Karasawa W."/>
            <person name="Kurita K."/>
            <person name="Katagiri S."/>
            <person name="Kikuta A."/>
            <person name="Kobayashi H."/>
            <person name="Kobayashi N."/>
            <person name="Machita K."/>
            <person name="Maehara T."/>
            <person name="Masukawa M."/>
            <person name="Mizubayashi T."/>
            <person name="Mukai Y."/>
            <person name="Nagasaki H."/>
            <person name="Nagata Y."/>
            <person name="Naito S."/>
            <person name="Nakashima M."/>
            <person name="Nakama Y."/>
            <person name="Nakamichi Y."/>
            <person name="Nakamura M."/>
            <person name="Meguro A."/>
            <person name="Negishi M."/>
            <person name="Ohta I."/>
            <person name="Ohta T."/>
            <person name="Okamoto M."/>
            <person name="Ono N."/>
            <person name="Saji S."/>
            <person name="Sakaguchi M."/>
            <person name="Sakai K."/>
            <person name="Shibata M."/>
            <person name="Shimokawa T."/>
            <person name="Song J."/>
            <person name="Takazaki Y."/>
            <person name="Terasawa K."/>
            <person name="Tsugane M."/>
            <person name="Tsuji K."/>
            <person name="Ueda S."/>
            <person name="Waki K."/>
            <person name="Yamagata H."/>
            <person name="Yamamoto M."/>
            <person name="Yamamoto S."/>
            <person name="Yamane H."/>
            <person name="Yoshiki S."/>
            <person name="Yoshihara R."/>
            <person name="Yukawa K."/>
            <person name="Zhong H."/>
            <person name="Yano M."/>
            <person name="Yuan Q."/>
            <person name="Ouyang S."/>
            <person name="Liu J."/>
            <person name="Jones K.M."/>
            <person name="Gansberger K."/>
            <person name="Moffat K."/>
            <person name="Hill J."/>
            <person name="Bera J."/>
            <person name="Fadrosh D."/>
            <person name="Jin S."/>
            <person name="Johri S."/>
            <person name="Kim M."/>
            <person name="Overton L."/>
            <person name="Reardon M."/>
            <person name="Tsitrin T."/>
            <person name="Vuong H."/>
            <person name="Weaver B."/>
            <person name="Ciecko A."/>
            <person name="Tallon L."/>
            <person name="Jackson J."/>
            <person name="Pai G."/>
            <person name="Aken S.V."/>
            <person name="Utterback T."/>
            <person name="Reidmuller S."/>
            <person name="Feldblyum T."/>
            <person name="Hsiao J."/>
            <person name="Zismann V."/>
            <person name="Iobst S."/>
            <person name="de Vazeille A.R."/>
            <person name="Buell C.R."/>
            <person name="Ying K."/>
            <person name="Li Y."/>
            <person name="Lu T."/>
            <person name="Huang Y."/>
            <person name="Zhao Q."/>
            <person name="Feng Q."/>
            <person name="Zhang L."/>
            <person name="Zhu J."/>
            <person name="Weng Q."/>
            <person name="Mu J."/>
            <person name="Lu Y."/>
            <person name="Fan D."/>
            <person name="Liu Y."/>
            <person name="Guan J."/>
            <person name="Zhang Y."/>
            <person name="Yu S."/>
            <person name="Liu X."/>
            <person name="Zhang Y."/>
            <person name="Hong G."/>
            <person name="Han B."/>
            <person name="Choisne N."/>
            <person name="Demange N."/>
            <person name="Orjeda G."/>
            <person name="Samain S."/>
            <person name="Cattolico L."/>
            <person name="Pelletier E."/>
            <person name="Couloux A."/>
            <person name="Segurens B."/>
            <person name="Wincker P."/>
            <person name="D'Hont A."/>
            <person name="Scarpelli C."/>
            <person name="Weissenbach J."/>
            <person name="Salanoubat M."/>
            <person name="Quetier F."/>
            <person name="Yu Y."/>
            <person name="Kim H.R."/>
            <person name="Rambo T."/>
            <person name="Currie J."/>
            <person name="Collura K."/>
            <person name="Luo M."/>
            <person name="Yang T."/>
            <person name="Ammiraju J.S.S."/>
            <person name="Engler F."/>
            <person name="Soderlund C."/>
            <person name="Wing R.A."/>
            <person name="Palmer L.E."/>
            <person name="de la Bastide M."/>
            <person name="Spiegel L."/>
            <person name="Nascimento L."/>
            <person name="Zutavern T."/>
            <person name="O'Shaughnessy A."/>
            <person name="Dike S."/>
            <person name="Dedhia N."/>
            <person name="Preston R."/>
            <person name="Balija V."/>
            <person name="McCombie W.R."/>
            <person name="Chow T."/>
            <person name="Chen H."/>
            <person name="Chung M."/>
            <person name="Chen C."/>
            <person name="Shaw J."/>
            <person name="Wu H."/>
            <person name="Hsiao K."/>
            <person name="Chao Y."/>
            <person name="Chu M."/>
            <person name="Cheng C."/>
            <person name="Hour A."/>
            <person name="Lee P."/>
            <person name="Lin S."/>
            <person name="Lin Y."/>
            <person name="Liou J."/>
            <person name="Liu S."/>
            <person name="Hsing Y."/>
            <person name="Raghuvanshi S."/>
            <person name="Mohanty A."/>
            <person name="Bharti A.K."/>
            <person name="Gaur A."/>
            <person name="Gupta V."/>
            <person name="Kumar D."/>
            <person name="Ravi V."/>
            <person name="Vij S."/>
            <person name="Kapur A."/>
            <person name="Khurana P."/>
            <person name="Khurana P."/>
            <person name="Khurana J.P."/>
            <person name="Tyagi A.K."/>
            <person name="Gaikwad K."/>
            <person name="Singh A."/>
            <person name="Dalal V."/>
            <person name="Srivastava S."/>
            <person name="Dixit A."/>
            <person name="Pal A.K."/>
            <person name="Ghazi I.A."/>
            <person name="Yadav M."/>
            <person name="Pandit A."/>
            <person name="Bhargava A."/>
            <person name="Sureshbabu K."/>
            <person name="Batra K."/>
            <person name="Sharma T.R."/>
            <person name="Mohapatra T."/>
            <person name="Singh N.K."/>
            <person name="Messing J."/>
            <person name="Nelson A.B."/>
            <person name="Fuks G."/>
            <person name="Kavchok S."/>
            <person name="Keizer G."/>
            <person name="Linton E."/>
            <person name="Llaca V."/>
            <person name="Song R."/>
            <person name="Tanyolac B."/>
            <person name="Young S."/>
            <person name="Ho-Il K."/>
            <person name="Hahn J.H."/>
            <person name="Sangsakoo G."/>
            <person name="Vanavichit A."/>
            <person name="de Mattos Luiz.A.T."/>
            <person name="Zimmer P.D."/>
            <person name="Malone G."/>
            <person name="Dellagostin O."/>
            <person name="de Oliveira A.C."/>
            <person name="Bevan M."/>
            <person name="Bancroft I."/>
            <person name="Minx P."/>
            <person name="Cordum H."/>
            <person name="Wilson R."/>
            <person name="Cheng Z."/>
            <person name="Jin W."/>
            <person name="Jiang J."/>
            <person name="Leong S.A."/>
            <person name="Iwama H."/>
            <person name="Gojobori T."/>
            <person name="Itoh T."/>
            <person name="Niimura Y."/>
            <person name="Fujii Y."/>
            <person name="Habara T."/>
            <person name="Sakai H."/>
            <person name="Sato Y."/>
            <person name="Wilson G."/>
            <person name="Kumar K."/>
            <person name="McCouch S."/>
            <person name="Juretic N."/>
            <person name="Hoen D."/>
            <person name="Wright S."/>
            <person name="Bruskiewich R."/>
            <person name="Bureau T."/>
            <person name="Miyao A."/>
            <person name="Hirochika H."/>
            <person name="Nishikawa T."/>
            <person name="Kadowaki K."/>
            <person name="Sugiura M."/>
            <person name="Burr B."/>
            <person name="Sasaki T."/>
        </authorList>
    </citation>
    <scope>NUCLEOTIDE SEQUENCE [LARGE SCALE GENOMIC DNA]</scope>
    <source>
        <strain evidence="2">cv. Nipponbare</strain>
    </source>
</reference>
<evidence type="ECO:0000313" key="1">
    <source>
        <dbReference type="EMBL" id="BAF16530.2"/>
    </source>
</evidence>
<accession>Q0DKU3</accession>